<protein>
    <submittedName>
        <fullName evidence="5">Flagellar motor protein</fullName>
    </submittedName>
</protein>
<dbReference type="PANTHER" id="PTHR30329">
    <property type="entry name" value="STATOR ELEMENT OF FLAGELLAR MOTOR COMPLEX"/>
    <property type="match status" value="1"/>
</dbReference>
<name>A0A2Z6DVB9_HYDTE</name>
<feature type="transmembrane region" description="Helical" evidence="3">
    <location>
        <begin position="12"/>
        <end position="34"/>
    </location>
</feature>
<keyword evidence="5" id="KW-0282">Flagellum</keyword>
<organism evidence="5 6">
    <name type="scientific">Hydrogenophilus thermoluteolus</name>
    <name type="common">Pseudomonas hydrogenothermophila</name>
    <dbReference type="NCBI Taxonomy" id="297"/>
    <lineage>
        <taxon>Bacteria</taxon>
        <taxon>Pseudomonadati</taxon>
        <taxon>Pseudomonadota</taxon>
        <taxon>Hydrogenophilia</taxon>
        <taxon>Hydrogenophilales</taxon>
        <taxon>Hydrogenophilaceae</taxon>
        <taxon>Hydrogenophilus</taxon>
    </lineage>
</organism>
<evidence type="ECO:0000313" key="6">
    <source>
        <dbReference type="Proteomes" id="UP000262004"/>
    </source>
</evidence>
<dbReference type="KEGG" id="htl:HPTL_0039"/>
<keyword evidence="3" id="KW-0812">Transmembrane</keyword>
<evidence type="ECO:0000256" key="1">
    <source>
        <dbReference type="PROSITE-ProRule" id="PRU00473"/>
    </source>
</evidence>
<dbReference type="Gene3D" id="1.10.287.1490">
    <property type="match status" value="1"/>
</dbReference>
<evidence type="ECO:0000259" key="4">
    <source>
        <dbReference type="PROSITE" id="PS51123"/>
    </source>
</evidence>
<dbReference type="SUPFAM" id="SSF57997">
    <property type="entry name" value="Tropomyosin"/>
    <property type="match status" value="1"/>
</dbReference>
<dbReference type="OrthoDB" id="5298698at2"/>
<dbReference type="PROSITE" id="PS51123">
    <property type="entry name" value="OMPA_2"/>
    <property type="match status" value="1"/>
</dbReference>
<reference evidence="5 6" key="1">
    <citation type="submission" date="2018-04" db="EMBL/GenBank/DDBJ databases">
        <title>Complete genome sequence of Hydrogenophilus thermoluteolus TH-1.</title>
        <authorList>
            <person name="Arai H."/>
        </authorList>
    </citation>
    <scope>NUCLEOTIDE SEQUENCE [LARGE SCALE GENOMIC DNA]</scope>
    <source>
        <strain evidence="5 6">TH-1</strain>
    </source>
</reference>
<proteinExistence type="predicted"/>
<dbReference type="EMBL" id="AP018558">
    <property type="protein sequence ID" value="BBD76309.1"/>
    <property type="molecule type" value="Genomic_DNA"/>
</dbReference>
<feature type="coiled-coil region" evidence="2">
    <location>
        <begin position="52"/>
        <end position="248"/>
    </location>
</feature>
<evidence type="ECO:0000256" key="2">
    <source>
        <dbReference type="SAM" id="Coils"/>
    </source>
</evidence>
<dbReference type="CDD" id="cd07185">
    <property type="entry name" value="OmpA_C-like"/>
    <property type="match status" value="1"/>
</dbReference>
<dbReference type="NCBIfam" id="NF006543">
    <property type="entry name" value="PRK09039.1-2"/>
    <property type="match status" value="1"/>
</dbReference>
<dbReference type="InterPro" id="IPR036737">
    <property type="entry name" value="OmpA-like_sf"/>
</dbReference>
<feature type="domain" description="OmpA-like" evidence="4">
    <location>
        <begin position="255"/>
        <end position="381"/>
    </location>
</feature>
<sequence length="381" mass="42869">MARLRPRRPFDFWPGFVDAATSLIIALTFVLLIFTFGQFALSFAIGERDDVIDKLQQQLQALALKLGLAEEKGEKLEATVAQLKATLATTERERDAAQQRILELEGRMTALQGEIDANTVIRKELEGKIAQLETERDVLAAEKTQLQAAVREKDDALAAARRQLESAREEIAQRTARVSELERLLAELNRQLDALNSALAAAEAKATEKERKLAELEKTINLALVVRIRELERYRSELFAQLKAALENNPNVRIEGERFLLADDILFPSGSAELTPEGRKRIEQVAQVVKALAPKIPRTLPWVLQIEGHTDRRPINTPQYPSNWELSTARAMAVVRVLRDAGIPPEHLAATGYGEYHPIDPRDTPQAYARNRRIELRLTTR</sequence>
<dbReference type="InterPro" id="IPR006665">
    <property type="entry name" value="OmpA-like"/>
</dbReference>
<accession>A0A2Z6DVB9</accession>
<gene>
    <name evidence="5" type="ORF">HPTL_0039</name>
</gene>
<dbReference type="SUPFAM" id="SSF103088">
    <property type="entry name" value="OmpA-like"/>
    <property type="match status" value="1"/>
</dbReference>
<keyword evidence="3" id="KW-1133">Transmembrane helix</keyword>
<keyword evidence="6" id="KW-1185">Reference proteome</keyword>
<dbReference type="PANTHER" id="PTHR30329:SF21">
    <property type="entry name" value="LIPOPROTEIN YIAD-RELATED"/>
    <property type="match status" value="1"/>
</dbReference>
<dbReference type="Pfam" id="PF00691">
    <property type="entry name" value="OmpA"/>
    <property type="match status" value="1"/>
</dbReference>
<dbReference type="InterPro" id="IPR050330">
    <property type="entry name" value="Bact_OuterMem_StrucFunc"/>
</dbReference>
<dbReference type="Gene3D" id="3.30.1330.60">
    <property type="entry name" value="OmpA-like domain"/>
    <property type="match status" value="1"/>
</dbReference>
<keyword evidence="2" id="KW-0175">Coiled coil</keyword>
<keyword evidence="1 3" id="KW-0472">Membrane</keyword>
<evidence type="ECO:0000313" key="5">
    <source>
        <dbReference type="EMBL" id="BBD76309.1"/>
    </source>
</evidence>
<dbReference type="Proteomes" id="UP000262004">
    <property type="component" value="Chromosome"/>
</dbReference>
<evidence type="ECO:0000256" key="3">
    <source>
        <dbReference type="SAM" id="Phobius"/>
    </source>
</evidence>
<dbReference type="RefSeq" id="WP_119334166.1">
    <property type="nucleotide sequence ID" value="NZ_AP018558.1"/>
</dbReference>
<dbReference type="GO" id="GO:0016020">
    <property type="term" value="C:membrane"/>
    <property type="evidence" value="ECO:0007669"/>
    <property type="project" value="UniProtKB-UniRule"/>
</dbReference>
<dbReference type="AlphaFoldDB" id="A0A2Z6DVB9"/>
<keyword evidence="5" id="KW-0969">Cilium</keyword>
<keyword evidence="5" id="KW-0966">Cell projection</keyword>